<protein>
    <recommendedName>
        <fullName evidence="3">TAR DNA-binding protein 43</fullName>
    </recommendedName>
</protein>
<evidence type="ECO:0000256" key="5">
    <source>
        <dbReference type="ARBA" id="ARBA00022664"/>
    </source>
</evidence>
<dbReference type="Pfam" id="PF18694">
    <property type="entry name" value="TDP-43_N"/>
    <property type="match status" value="1"/>
</dbReference>
<keyword evidence="7 14" id="KW-0694">RNA-binding</keyword>
<evidence type="ECO:0000256" key="14">
    <source>
        <dbReference type="PROSITE-ProRule" id="PRU00176"/>
    </source>
</evidence>
<dbReference type="InterPro" id="IPR000504">
    <property type="entry name" value="RRM_dom"/>
</dbReference>
<feature type="compositionally biased region" description="Low complexity" evidence="15">
    <location>
        <begin position="452"/>
        <end position="468"/>
    </location>
</feature>
<feature type="compositionally biased region" description="Polar residues" evidence="15">
    <location>
        <begin position="402"/>
        <end position="416"/>
    </location>
</feature>
<keyword evidence="5" id="KW-0507">mRNA processing</keyword>
<sequence>MIWWIISRAKCEPRAAIDFPNSVSFLAALEGGGSVSVSVSLVMDFVQVSEEEGDEPIELPAEEDGTLLLSTLQAQFPGSCGLKYRNLDTKAVRGVRSNEGRLFPPSVDSGWGEYLYFCVFPKENKRKSDDNLENSTAKTKRIETRLRCTDLIVLGLPWKTTEESLREYFETYGEVLMAQIKKDTKSGQSKGFGFVRFGSYDAQMRVLSNRHLIDGRWCEVKVPNSKGMGHQVPCKVFVGRCTEDINSDDLREYFSKFGEVTDVFIPRPFRAFSFVTFLDPDVAQSLCGEDHIIKGVSVHVSNAAPKAEQNRNQQVQSYNYNSANSFGMHSYHPQGNHMNPGRNGHHRGNNQHSAHGGESSIIANNHSNIGTTGYGMGGNNYGGNSGGGYHNNSSNHSSGGNANRQDGGTQYNSRQANFHGMNQPHNGNVGGSNGWMNRGHLDMPNLQALGINSQGSSSSNQGQNMSNQSMLNLNSLPLNPALVAAALNQWSLVGNQLQNQNQDQQASLHISLNNGGHNNANNFGGRKGSNNPNNPGANGMNKADNSGCNDPQNGNTGWSNQSSGSQNSVEKSNFL</sequence>
<dbReference type="PROSITE" id="PS50102">
    <property type="entry name" value="RRM"/>
    <property type="match status" value="2"/>
</dbReference>
<dbReference type="GO" id="GO:0005654">
    <property type="term" value="C:nucleoplasm"/>
    <property type="evidence" value="ECO:0007669"/>
    <property type="project" value="TreeGrafter"/>
</dbReference>
<evidence type="ECO:0000313" key="17">
    <source>
        <dbReference type="EMBL" id="KAI8039532.1"/>
    </source>
</evidence>
<evidence type="ECO:0000256" key="7">
    <source>
        <dbReference type="ARBA" id="ARBA00022884"/>
    </source>
</evidence>
<dbReference type="EMBL" id="JAMKOV010000005">
    <property type="protein sequence ID" value="KAI8039532.1"/>
    <property type="molecule type" value="Genomic_DNA"/>
</dbReference>
<dbReference type="FunFam" id="3.30.70.330:FF:000098">
    <property type="entry name" value="TAR DNA-binding protein 43"/>
    <property type="match status" value="1"/>
</dbReference>
<evidence type="ECO:0000256" key="9">
    <source>
        <dbReference type="ARBA" id="ARBA00023125"/>
    </source>
</evidence>
<keyword evidence="4" id="KW-0678">Repressor</keyword>
<feature type="compositionally biased region" description="Low complexity" evidence="15">
    <location>
        <begin position="552"/>
        <end position="568"/>
    </location>
</feature>
<dbReference type="InterPro" id="IPR035979">
    <property type="entry name" value="RBD_domain_sf"/>
</dbReference>
<feature type="domain" description="RRM" evidence="16">
    <location>
        <begin position="149"/>
        <end position="225"/>
    </location>
</feature>
<dbReference type="FunFam" id="3.30.70.330:FF:000107">
    <property type="entry name" value="TAR DNA-binding protein 43"/>
    <property type="match status" value="1"/>
</dbReference>
<dbReference type="PANTHER" id="PTHR48033:SF9">
    <property type="entry name" value="TAR DNA-BINDING PROTEIN 43"/>
    <property type="match status" value="1"/>
</dbReference>
<evidence type="ECO:0000256" key="1">
    <source>
        <dbReference type="ARBA" id="ARBA00004123"/>
    </source>
</evidence>
<keyword evidence="13" id="KW-0539">Nucleus</keyword>
<keyword evidence="8" id="KW-0805">Transcription regulation</keyword>
<feature type="region of interest" description="Disordered" evidence="15">
    <location>
        <begin position="385"/>
        <end position="468"/>
    </location>
</feature>
<name>A0A9Q0BP88_9MUSC</name>
<evidence type="ECO:0000256" key="13">
    <source>
        <dbReference type="ARBA" id="ARBA00023242"/>
    </source>
</evidence>
<dbReference type="PANTHER" id="PTHR48033">
    <property type="entry name" value="RNA-BINDING (RRM/RBD/RNP MOTIFS) FAMILY PROTEIN"/>
    <property type="match status" value="1"/>
</dbReference>
<evidence type="ECO:0000256" key="6">
    <source>
        <dbReference type="ARBA" id="ARBA00022737"/>
    </source>
</evidence>
<feature type="region of interest" description="Disordered" evidence="15">
    <location>
        <begin position="323"/>
        <end position="366"/>
    </location>
</feature>
<dbReference type="GO" id="GO:0006397">
    <property type="term" value="P:mRNA processing"/>
    <property type="evidence" value="ECO:0007669"/>
    <property type="project" value="UniProtKB-KW"/>
</dbReference>
<keyword evidence="11" id="KW-0804">Transcription</keyword>
<keyword evidence="12" id="KW-0508">mRNA splicing</keyword>
<evidence type="ECO:0000313" key="18">
    <source>
        <dbReference type="Proteomes" id="UP001059596"/>
    </source>
</evidence>
<dbReference type="GO" id="GO:0003690">
    <property type="term" value="F:double-stranded DNA binding"/>
    <property type="evidence" value="ECO:0007669"/>
    <property type="project" value="UniProtKB-ARBA"/>
</dbReference>
<feature type="compositionally biased region" description="Low complexity" evidence="15">
    <location>
        <begin position="390"/>
        <end position="401"/>
    </location>
</feature>
<keyword evidence="6" id="KW-0677">Repeat</keyword>
<feature type="region of interest" description="Disordered" evidence="15">
    <location>
        <begin position="510"/>
        <end position="575"/>
    </location>
</feature>
<dbReference type="GO" id="GO:0005739">
    <property type="term" value="C:mitochondrion"/>
    <property type="evidence" value="ECO:0007669"/>
    <property type="project" value="UniProtKB-SubCell"/>
</dbReference>
<dbReference type="SMART" id="SM00360">
    <property type="entry name" value="RRM"/>
    <property type="match status" value="2"/>
</dbReference>
<dbReference type="GO" id="GO:0008380">
    <property type="term" value="P:RNA splicing"/>
    <property type="evidence" value="ECO:0007669"/>
    <property type="project" value="UniProtKB-KW"/>
</dbReference>
<accession>A0A9Q0BP88</accession>
<evidence type="ECO:0000259" key="16">
    <source>
        <dbReference type="PROSITE" id="PS50102"/>
    </source>
</evidence>
<evidence type="ECO:0000256" key="4">
    <source>
        <dbReference type="ARBA" id="ARBA00022491"/>
    </source>
</evidence>
<proteinExistence type="predicted"/>
<comment type="subcellular location">
    <subcellularLocation>
        <location evidence="2">Mitochondrion</location>
    </subcellularLocation>
    <subcellularLocation>
        <location evidence="1">Nucleus</location>
    </subcellularLocation>
</comment>
<dbReference type="SUPFAM" id="SSF54928">
    <property type="entry name" value="RNA-binding domain, RBD"/>
    <property type="match status" value="2"/>
</dbReference>
<dbReference type="GO" id="GO:0003723">
    <property type="term" value="F:RNA binding"/>
    <property type="evidence" value="ECO:0007669"/>
    <property type="project" value="UniProtKB-UniRule"/>
</dbReference>
<keyword evidence="18" id="KW-1185">Reference proteome</keyword>
<dbReference type="CDD" id="cd12322">
    <property type="entry name" value="RRM2_TDP43"/>
    <property type="match status" value="1"/>
</dbReference>
<evidence type="ECO:0000256" key="8">
    <source>
        <dbReference type="ARBA" id="ARBA00023015"/>
    </source>
</evidence>
<dbReference type="CDD" id="cd12321">
    <property type="entry name" value="RRM1_TDP43"/>
    <property type="match status" value="1"/>
</dbReference>
<dbReference type="InterPro" id="IPR012677">
    <property type="entry name" value="Nucleotide-bd_a/b_plait_sf"/>
</dbReference>
<comment type="caution">
    <text evidence="17">The sequence shown here is derived from an EMBL/GenBank/DDBJ whole genome shotgun (WGS) entry which is preliminary data.</text>
</comment>
<evidence type="ECO:0000256" key="12">
    <source>
        <dbReference type="ARBA" id="ARBA00023187"/>
    </source>
</evidence>
<dbReference type="InterPro" id="IPR041105">
    <property type="entry name" value="TDP-43_N"/>
</dbReference>
<feature type="compositionally biased region" description="Low complexity" evidence="15">
    <location>
        <begin position="513"/>
        <end position="541"/>
    </location>
</feature>
<evidence type="ECO:0000256" key="2">
    <source>
        <dbReference type="ARBA" id="ARBA00004173"/>
    </source>
</evidence>
<dbReference type="AlphaFoldDB" id="A0A9Q0BP88"/>
<evidence type="ECO:0000256" key="10">
    <source>
        <dbReference type="ARBA" id="ARBA00023128"/>
    </source>
</evidence>
<dbReference type="Gene3D" id="3.30.70.330">
    <property type="match status" value="2"/>
</dbReference>
<reference evidence="17" key="1">
    <citation type="journal article" date="2023" name="Genome Biol. Evol.">
        <title>Long-read-based Genome Assembly of Drosophila gunungcola Reveals Fewer Chemosensory Genes in Flower-breeding Species.</title>
        <authorList>
            <person name="Negi A."/>
            <person name="Liao B.Y."/>
            <person name="Yeh S.D."/>
        </authorList>
    </citation>
    <scope>NUCLEOTIDE SEQUENCE</scope>
    <source>
        <strain evidence="17">Sukarami</strain>
    </source>
</reference>
<feature type="domain" description="RRM" evidence="16">
    <location>
        <begin position="234"/>
        <end position="305"/>
    </location>
</feature>
<organism evidence="17 18">
    <name type="scientific">Drosophila gunungcola</name>
    <name type="common">fruit fly</name>
    <dbReference type="NCBI Taxonomy" id="103775"/>
    <lineage>
        <taxon>Eukaryota</taxon>
        <taxon>Metazoa</taxon>
        <taxon>Ecdysozoa</taxon>
        <taxon>Arthropoda</taxon>
        <taxon>Hexapoda</taxon>
        <taxon>Insecta</taxon>
        <taxon>Pterygota</taxon>
        <taxon>Neoptera</taxon>
        <taxon>Endopterygota</taxon>
        <taxon>Diptera</taxon>
        <taxon>Brachycera</taxon>
        <taxon>Muscomorpha</taxon>
        <taxon>Ephydroidea</taxon>
        <taxon>Drosophilidae</taxon>
        <taxon>Drosophila</taxon>
        <taxon>Sophophora</taxon>
    </lineage>
</organism>
<gene>
    <name evidence="17" type="ORF">M5D96_006944</name>
</gene>
<dbReference type="GO" id="GO:0010468">
    <property type="term" value="P:regulation of gene expression"/>
    <property type="evidence" value="ECO:0007669"/>
    <property type="project" value="TreeGrafter"/>
</dbReference>
<dbReference type="GO" id="GO:0000785">
    <property type="term" value="C:chromatin"/>
    <property type="evidence" value="ECO:0007669"/>
    <property type="project" value="TreeGrafter"/>
</dbReference>
<dbReference type="Proteomes" id="UP001059596">
    <property type="component" value="Unassembled WGS sequence"/>
</dbReference>
<evidence type="ECO:0000256" key="11">
    <source>
        <dbReference type="ARBA" id="ARBA00023163"/>
    </source>
</evidence>
<keyword evidence="9" id="KW-0238">DNA-binding</keyword>
<dbReference type="Pfam" id="PF00076">
    <property type="entry name" value="RRM_1"/>
    <property type="match status" value="2"/>
</dbReference>
<keyword evidence="10" id="KW-0496">Mitochondrion</keyword>
<evidence type="ECO:0000256" key="3">
    <source>
        <dbReference type="ARBA" id="ARBA00018889"/>
    </source>
</evidence>
<evidence type="ECO:0000256" key="15">
    <source>
        <dbReference type="SAM" id="MobiDB-lite"/>
    </source>
</evidence>
<dbReference type="CDD" id="cd19609">
    <property type="entry name" value="NTD_TDP-43"/>
    <property type="match status" value="1"/>
</dbReference>